<keyword evidence="2" id="KW-0732">Signal</keyword>
<proteinExistence type="predicted"/>
<feature type="domain" description="C-type lectin" evidence="3">
    <location>
        <begin position="49"/>
        <end position="170"/>
    </location>
</feature>
<evidence type="ECO:0000259" key="3">
    <source>
        <dbReference type="PROSITE" id="PS50041"/>
    </source>
</evidence>
<dbReference type="PROSITE" id="PS50041">
    <property type="entry name" value="C_TYPE_LECTIN_2"/>
    <property type="match status" value="1"/>
</dbReference>
<name>A0A3B3R1M2_9TELE</name>
<dbReference type="InterPro" id="IPR001304">
    <property type="entry name" value="C-type_lectin-like"/>
</dbReference>
<reference evidence="4" key="1">
    <citation type="submission" date="2025-08" db="UniProtKB">
        <authorList>
            <consortium name="Ensembl"/>
        </authorList>
    </citation>
    <scope>IDENTIFICATION</scope>
</reference>
<dbReference type="Pfam" id="PF00059">
    <property type="entry name" value="Lectin_C"/>
    <property type="match status" value="1"/>
</dbReference>
<dbReference type="STRING" id="1676925.ENSPKIP00000011810"/>
<dbReference type="InterPro" id="IPR018378">
    <property type="entry name" value="C-type_lectin_CS"/>
</dbReference>
<dbReference type="Gene3D" id="3.10.100.10">
    <property type="entry name" value="Mannose-Binding Protein A, subunit A"/>
    <property type="match status" value="1"/>
</dbReference>
<dbReference type="SMART" id="SM00034">
    <property type="entry name" value="CLECT"/>
    <property type="match status" value="1"/>
</dbReference>
<dbReference type="Ensembl" id="ENSPKIT00000023762.1">
    <property type="protein sequence ID" value="ENSPKIP00000011810.1"/>
    <property type="gene ID" value="ENSPKIG00000018754.1"/>
</dbReference>
<keyword evidence="5" id="KW-1185">Reference proteome</keyword>
<dbReference type="PANTHER" id="PTHR22803">
    <property type="entry name" value="MANNOSE, PHOSPHOLIPASE, LECTIN RECEPTOR RELATED"/>
    <property type="match status" value="1"/>
</dbReference>
<protein>
    <recommendedName>
        <fullName evidence="3">C-type lectin domain-containing protein</fullName>
    </recommendedName>
</protein>
<dbReference type="GeneTree" id="ENSGT00940000162818"/>
<dbReference type="InterPro" id="IPR016186">
    <property type="entry name" value="C-type_lectin-like/link_sf"/>
</dbReference>
<reference evidence="4" key="2">
    <citation type="submission" date="2025-09" db="UniProtKB">
        <authorList>
            <consortium name="Ensembl"/>
        </authorList>
    </citation>
    <scope>IDENTIFICATION</scope>
</reference>
<organism evidence="4 5">
    <name type="scientific">Paramormyrops kingsleyae</name>
    <dbReference type="NCBI Taxonomy" id="1676925"/>
    <lineage>
        <taxon>Eukaryota</taxon>
        <taxon>Metazoa</taxon>
        <taxon>Chordata</taxon>
        <taxon>Craniata</taxon>
        <taxon>Vertebrata</taxon>
        <taxon>Euteleostomi</taxon>
        <taxon>Actinopterygii</taxon>
        <taxon>Neopterygii</taxon>
        <taxon>Teleostei</taxon>
        <taxon>Osteoglossocephala</taxon>
        <taxon>Osteoglossomorpha</taxon>
        <taxon>Osteoglossiformes</taxon>
        <taxon>Mormyridae</taxon>
        <taxon>Paramormyrops</taxon>
    </lineage>
</organism>
<feature type="chain" id="PRO_5017329622" description="C-type lectin domain-containing protein" evidence="2">
    <location>
        <begin position="21"/>
        <end position="175"/>
    </location>
</feature>
<feature type="signal peptide" evidence="2">
    <location>
        <begin position="1"/>
        <end position="20"/>
    </location>
</feature>
<evidence type="ECO:0000256" key="1">
    <source>
        <dbReference type="ARBA" id="ARBA00023157"/>
    </source>
</evidence>
<dbReference type="PRINTS" id="PR01504">
    <property type="entry name" value="PNCREATITSAP"/>
</dbReference>
<dbReference type="Proteomes" id="UP000261540">
    <property type="component" value="Unplaced"/>
</dbReference>
<evidence type="ECO:0000313" key="4">
    <source>
        <dbReference type="Ensembl" id="ENSPKIP00000011810.1"/>
    </source>
</evidence>
<dbReference type="SUPFAM" id="SSF56436">
    <property type="entry name" value="C-type lectin-like"/>
    <property type="match status" value="1"/>
</dbReference>
<dbReference type="AlphaFoldDB" id="A0A3B3R1M2"/>
<sequence length="175" mass="19297">MAHTITVALLLCLLPLFGYGVEGQLRQQTASTLDTGFCKATCPPGWINFKNRCFKYIAVGKTWIDSELNCLSSGGNLASIHSEEEFQFIKALIKSRDSAENPTWIGLTDSSKEGTWLWTDGSKVDFTKWNSGEPNNVNGGENCVHTNWSGKGEKGWNDIACNSFYAFVCARHSGM</sequence>
<dbReference type="InterPro" id="IPR050111">
    <property type="entry name" value="C-type_lectin/snaclec_domain"/>
</dbReference>
<dbReference type="PROSITE" id="PS00615">
    <property type="entry name" value="C_TYPE_LECTIN_1"/>
    <property type="match status" value="1"/>
</dbReference>
<evidence type="ECO:0000313" key="5">
    <source>
        <dbReference type="Proteomes" id="UP000261540"/>
    </source>
</evidence>
<accession>A0A3B3R1M2</accession>
<evidence type="ECO:0000256" key="2">
    <source>
        <dbReference type="SAM" id="SignalP"/>
    </source>
</evidence>
<keyword evidence="1" id="KW-1015">Disulfide bond</keyword>
<dbReference type="InterPro" id="IPR016187">
    <property type="entry name" value="CTDL_fold"/>
</dbReference>